<keyword evidence="2" id="KW-1185">Reference proteome</keyword>
<reference evidence="1" key="1">
    <citation type="submission" date="2022-02" db="EMBL/GenBank/DDBJ databases">
        <title>Vibrio sp. nov, a new bacterium isolated from seawater.</title>
        <authorList>
            <person name="Yuan Y."/>
        </authorList>
    </citation>
    <scope>NUCLEOTIDE SEQUENCE</scope>
    <source>
        <strain evidence="1">ZSDZ65</strain>
    </source>
</reference>
<dbReference type="RefSeq" id="WP_265676471.1">
    <property type="nucleotide sequence ID" value="NZ_JAKRRY010000028.1"/>
</dbReference>
<dbReference type="GO" id="GO:0016020">
    <property type="term" value="C:membrane"/>
    <property type="evidence" value="ECO:0007669"/>
    <property type="project" value="InterPro"/>
</dbReference>
<accession>A0A9X3CQL7</accession>
<dbReference type="InterPro" id="IPR006144">
    <property type="entry name" value="Secretion_HlyD_CS"/>
</dbReference>
<name>A0A9X3CQL7_9VIBR</name>
<organism evidence="1 2">
    <name type="scientific">Vibrio qingdaonensis</name>
    <dbReference type="NCBI Taxonomy" id="2829491"/>
    <lineage>
        <taxon>Bacteria</taxon>
        <taxon>Pseudomonadati</taxon>
        <taxon>Pseudomonadota</taxon>
        <taxon>Gammaproteobacteria</taxon>
        <taxon>Vibrionales</taxon>
        <taxon>Vibrionaceae</taxon>
        <taxon>Vibrio</taxon>
    </lineage>
</organism>
<dbReference type="AlphaFoldDB" id="A0A9X3CQL7"/>
<protein>
    <recommendedName>
        <fullName evidence="3">HlyD family secretion protein</fullName>
    </recommendedName>
</protein>
<dbReference type="GO" id="GO:0009306">
    <property type="term" value="P:protein secretion"/>
    <property type="evidence" value="ECO:0007669"/>
    <property type="project" value="InterPro"/>
</dbReference>
<proteinExistence type="predicted"/>
<dbReference type="PROSITE" id="PS00543">
    <property type="entry name" value="HLYD_FAMILY"/>
    <property type="match status" value="1"/>
</dbReference>
<gene>
    <name evidence="1" type="ORF">MD535_18195</name>
</gene>
<dbReference type="EMBL" id="JAKRRY010000028">
    <property type="protein sequence ID" value="MCW8347921.1"/>
    <property type="molecule type" value="Genomic_DNA"/>
</dbReference>
<sequence length="66" mass="7506">MLFASGELVYPVIIALEDQNISYNGNELPLISGMSLTAEIKVGQRRLIEFFIEPIMESFSNSFEEY</sequence>
<comment type="caution">
    <text evidence="1">The sequence shown here is derived from an EMBL/GenBank/DDBJ whole genome shotgun (WGS) entry which is preliminary data.</text>
</comment>
<evidence type="ECO:0008006" key="3">
    <source>
        <dbReference type="Google" id="ProtNLM"/>
    </source>
</evidence>
<dbReference type="Proteomes" id="UP001155587">
    <property type="component" value="Unassembled WGS sequence"/>
</dbReference>
<evidence type="ECO:0000313" key="2">
    <source>
        <dbReference type="Proteomes" id="UP001155587"/>
    </source>
</evidence>
<evidence type="ECO:0000313" key="1">
    <source>
        <dbReference type="EMBL" id="MCW8347921.1"/>
    </source>
</evidence>